<dbReference type="AlphaFoldDB" id="A0A2C5YTC2"/>
<comment type="function">
    <text evidence="11">Catalyzes the ATP-dependent dehydration of threonylcarbamoyladenosine at position 37 (t(6)A37) to form cyclic t(6)A37 (ct(6)A37) in tRNAs that read codons beginning with adenine.</text>
</comment>
<evidence type="ECO:0000256" key="6">
    <source>
        <dbReference type="ARBA" id="ARBA00022787"/>
    </source>
</evidence>
<dbReference type="Pfam" id="PF00899">
    <property type="entry name" value="ThiF"/>
    <property type="match status" value="1"/>
</dbReference>
<dbReference type="PANTHER" id="PTHR43267:SF2">
    <property type="entry name" value="TRNA THREONYLCARBAMOYLADENOSINE DEHYDRATASE 1-RELATED"/>
    <property type="match status" value="1"/>
</dbReference>
<keyword evidence="6" id="KW-1000">Mitochondrion outer membrane</keyword>
<keyword evidence="7" id="KW-0067">ATP-binding</keyword>
<evidence type="ECO:0000256" key="11">
    <source>
        <dbReference type="ARBA" id="ARBA00060084"/>
    </source>
</evidence>
<organism evidence="15 16">
    <name type="scientific">Ophiocordyceps australis</name>
    <dbReference type="NCBI Taxonomy" id="1399860"/>
    <lineage>
        <taxon>Eukaryota</taxon>
        <taxon>Fungi</taxon>
        <taxon>Dikarya</taxon>
        <taxon>Ascomycota</taxon>
        <taxon>Pezizomycotina</taxon>
        <taxon>Sordariomycetes</taxon>
        <taxon>Hypocreomycetidae</taxon>
        <taxon>Hypocreales</taxon>
        <taxon>Ophiocordycipitaceae</taxon>
        <taxon>Ophiocordyceps</taxon>
    </lineage>
</organism>
<comment type="caution">
    <text evidence="15">The sequence shown here is derived from an EMBL/GenBank/DDBJ whole genome shotgun (WGS) entry which is preliminary data.</text>
</comment>
<feature type="domain" description="THIF-type NAD/FAD binding fold" evidence="14">
    <location>
        <begin position="102"/>
        <end position="357"/>
    </location>
</feature>
<evidence type="ECO:0000256" key="12">
    <source>
        <dbReference type="SAM" id="MobiDB-lite"/>
    </source>
</evidence>
<evidence type="ECO:0000256" key="1">
    <source>
        <dbReference type="ARBA" id="ARBA00004374"/>
    </source>
</evidence>
<dbReference type="SUPFAM" id="SSF69572">
    <property type="entry name" value="Activating enzymes of the ubiquitin-like proteins"/>
    <property type="match status" value="1"/>
</dbReference>
<dbReference type="PANTHER" id="PTHR43267">
    <property type="entry name" value="TRNA THREONYLCARBAMOYLADENOSINE DEHYDRATASE"/>
    <property type="match status" value="1"/>
</dbReference>
<protein>
    <recommendedName>
        <fullName evidence="14">THIF-type NAD/FAD binding fold domain-containing protein</fullName>
    </recommendedName>
</protein>
<evidence type="ECO:0000256" key="2">
    <source>
        <dbReference type="ARBA" id="ARBA00009919"/>
    </source>
</evidence>
<dbReference type="Gene3D" id="3.40.50.720">
    <property type="entry name" value="NAD(P)-binding Rossmann-like Domain"/>
    <property type="match status" value="1"/>
</dbReference>
<feature type="transmembrane region" description="Helical" evidence="13">
    <location>
        <begin position="15"/>
        <end position="35"/>
    </location>
</feature>
<evidence type="ECO:0000313" key="16">
    <source>
        <dbReference type="Proteomes" id="UP000224854"/>
    </source>
</evidence>
<keyword evidence="10 13" id="KW-0472">Membrane</keyword>
<comment type="similarity">
    <text evidence="2">Belongs to the HesA/MoeB/ThiF family.</text>
</comment>
<keyword evidence="9" id="KW-0496">Mitochondrion</keyword>
<dbReference type="GO" id="GO:0008641">
    <property type="term" value="F:ubiquitin-like modifier activating enzyme activity"/>
    <property type="evidence" value="ECO:0007669"/>
    <property type="project" value="InterPro"/>
</dbReference>
<evidence type="ECO:0000313" key="15">
    <source>
        <dbReference type="EMBL" id="PHH70161.1"/>
    </source>
</evidence>
<keyword evidence="16" id="KW-1185">Reference proteome</keyword>
<evidence type="ECO:0000256" key="8">
    <source>
        <dbReference type="ARBA" id="ARBA00022989"/>
    </source>
</evidence>
<evidence type="ECO:0000256" key="7">
    <source>
        <dbReference type="ARBA" id="ARBA00022840"/>
    </source>
</evidence>
<evidence type="ECO:0000256" key="3">
    <source>
        <dbReference type="ARBA" id="ARBA00022598"/>
    </source>
</evidence>
<dbReference type="InterPro" id="IPR000594">
    <property type="entry name" value="ThiF_NAD_FAD-bd"/>
</dbReference>
<dbReference type="Proteomes" id="UP000224854">
    <property type="component" value="Unassembled WGS sequence"/>
</dbReference>
<dbReference type="CDD" id="cd00755">
    <property type="entry name" value="YgdL_like"/>
    <property type="match status" value="1"/>
</dbReference>
<comment type="subcellular location">
    <subcellularLocation>
        <location evidence="1">Mitochondrion outer membrane</location>
        <topology evidence="1">Multi-pass membrane protein</topology>
    </subcellularLocation>
</comment>
<proteinExistence type="inferred from homology"/>
<keyword evidence="4 13" id="KW-0812">Transmembrane</keyword>
<dbReference type="GO" id="GO:0005524">
    <property type="term" value="F:ATP binding"/>
    <property type="evidence" value="ECO:0007669"/>
    <property type="project" value="UniProtKB-KW"/>
</dbReference>
<dbReference type="GO" id="GO:0061503">
    <property type="term" value="F:tRNA threonylcarbamoyladenosine dehydratase"/>
    <property type="evidence" value="ECO:0007669"/>
    <property type="project" value="TreeGrafter"/>
</dbReference>
<dbReference type="OrthoDB" id="10265862at2759"/>
<dbReference type="GO" id="GO:0005741">
    <property type="term" value="C:mitochondrial outer membrane"/>
    <property type="evidence" value="ECO:0007669"/>
    <property type="project" value="UniProtKB-SubCell"/>
</dbReference>
<evidence type="ECO:0000256" key="9">
    <source>
        <dbReference type="ARBA" id="ARBA00023128"/>
    </source>
</evidence>
<accession>A0A2C5YTC2</accession>
<evidence type="ECO:0000256" key="4">
    <source>
        <dbReference type="ARBA" id="ARBA00022692"/>
    </source>
</evidence>
<name>A0A2C5YTC2_9HYPO</name>
<dbReference type="InterPro" id="IPR035985">
    <property type="entry name" value="Ubiquitin-activating_enz"/>
</dbReference>
<dbReference type="FunFam" id="3.40.50.720:FF:000125">
    <property type="entry name" value="tRNA threonylcarbamoyladenosine dehydratase 2-like"/>
    <property type="match status" value="1"/>
</dbReference>
<keyword evidence="8 13" id="KW-1133">Transmembrane helix</keyword>
<evidence type="ECO:0000259" key="14">
    <source>
        <dbReference type="Pfam" id="PF00899"/>
    </source>
</evidence>
<evidence type="ECO:0000256" key="5">
    <source>
        <dbReference type="ARBA" id="ARBA00022741"/>
    </source>
</evidence>
<keyword evidence="3" id="KW-0436">Ligase</keyword>
<sequence length="504" mass="55137">MIHSFIADTLQSPRFPLVAAAALSAISTAALILGYQSLEREERLIELKKSIPSSTGDDGQHRKLDRYGGTAPNDEDARNLALAQRAQAGDFDQDLIREQLARNAVFLTPEGLDKLRKAFVIVVGCGGVGSHATAAMARSGVSRIRLIDFDQVTLSSLNRHAVATLADVGIPKVHCLHRRLMAIAPWVKFDLQQEKFDDTVAARMLGPWQGGDQPDFIIDAIDNIDTKVELLKYCYRNKLPVISSMGAGCKSDVTRIMVGDIGASTDDRLSRATRRRLKLQGITSGIPVVFSTEQAADGKAELLPLPDDEFEKGTVGDLGVLANFRVRILPVLGTMPAIFGLAAANHVILSISGYPLNYAVAKGRDKLYEGILTYVQSSEDRLARMFEADTLGLKTPLTLGHVSFLTEEVYRGRSAISGISTRLVLIRWRRPTTTNMSVIGEGANVQKCSTVRLGDLVCMTKEEAMRHEKQIFKAAKALEDVYDEATIDRIDAKRAEAALYAQDQ</sequence>
<reference evidence="15 16" key="1">
    <citation type="submission" date="2017-06" db="EMBL/GenBank/DDBJ databases">
        <title>Ant-infecting Ophiocordyceps genomes reveal a high diversity of potential behavioral manipulation genes and a possible major role for enterotoxins.</title>
        <authorList>
            <person name="De Bekker C."/>
            <person name="Evans H.C."/>
            <person name="Brachmann A."/>
            <person name="Hughes D.P."/>
        </authorList>
    </citation>
    <scope>NUCLEOTIDE SEQUENCE [LARGE SCALE GENOMIC DNA]</scope>
    <source>
        <strain evidence="15 16">1348a</strain>
    </source>
</reference>
<dbReference type="EMBL" id="NJEU01000834">
    <property type="protein sequence ID" value="PHH70161.1"/>
    <property type="molecule type" value="Genomic_DNA"/>
</dbReference>
<evidence type="ECO:0000256" key="13">
    <source>
        <dbReference type="SAM" id="Phobius"/>
    </source>
</evidence>
<dbReference type="InterPro" id="IPR045886">
    <property type="entry name" value="ThiF/MoeB/HesA"/>
</dbReference>
<dbReference type="GO" id="GO:0061504">
    <property type="term" value="P:cyclic threonylcarbamoyladenosine biosynthetic process"/>
    <property type="evidence" value="ECO:0007669"/>
    <property type="project" value="TreeGrafter"/>
</dbReference>
<keyword evidence="5" id="KW-0547">Nucleotide-binding</keyword>
<feature type="region of interest" description="Disordered" evidence="12">
    <location>
        <begin position="49"/>
        <end position="73"/>
    </location>
</feature>
<gene>
    <name evidence="15" type="ORF">CDD82_7298</name>
</gene>
<evidence type="ECO:0000256" key="10">
    <source>
        <dbReference type="ARBA" id="ARBA00023136"/>
    </source>
</evidence>